<organism evidence="1 2">
    <name type="scientific">Coniosporium uncinatum</name>
    <dbReference type="NCBI Taxonomy" id="93489"/>
    <lineage>
        <taxon>Eukaryota</taxon>
        <taxon>Fungi</taxon>
        <taxon>Dikarya</taxon>
        <taxon>Ascomycota</taxon>
        <taxon>Pezizomycotina</taxon>
        <taxon>Dothideomycetes</taxon>
        <taxon>Dothideomycetes incertae sedis</taxon>
        <taxon>Coniosporium</taxon>
    </lineage>
</organism>
<evidence type="ECO:0000313" key="2">
    <source>
        <dbReference type="Proteomes" id="UP001186974"/>
    </source>
</evidence>
<proteinExistence type="predicted"/>
<sequence length="270" mass="29423">MLNNWAFAFNISVPAHIVLRSFGSVWTMGVGWLRGKKYTTVQVASVAILTAGVVVSAWADAQSKGKNLDTTDNSVTDSSFSQGLAILLVAQLLSAYMGLYVQDIYSEHGKHWDENLFYSHFLSLPMFLPLAPSLSSQYQRLAASPPLVLPASLDMSLPERLKEPLIATPQSVFFVMMNAVTQLLCISGVNLLSANTSAVTVTIVLNIRKLVSFMLSIWLFGNKLSGLMMVGAALVFGSGALYGYETTYRIPKAKHAQEHANGEVGEKKTR</sequence>
<gene>
    <name evidence="1" type="ORF">LTS18_003221</name>
</gene>
<dbReference type="EMBL" id="JAWDJW010000761">
    <property type="protein sequence ID" value="KAK3080064.1"/>
    <property type="molecule type" value="Genomic_DNA"/>
</dbReference>
<comment type="caution">
    <text evidence="1">The sequence shown here is derived from an EMBL/GenBank/DDBJ whole genome shotgun (WGS) entry which is preliminary data.</text>
</comment>
<accession>A0ACC3DTK9</accession>
<keyword evidence="2" id="KW-1185">Reference proteome</keyword>
<name>A0ACC3DTK9_9PEZI</name>
<protein>
    <submittedName>
        <fullName evidence="1">Uncharacterized protein</fullName>
    </submittedName>
</protein>
<evidence type="ECO:0000313" key="1">
    <source>
        <dbReference type="EMBL" id="KAK3080064.1"/>
    </source>
</evidence>
<dbReference type="Proteomes" id="UP001186974">
    <property type="component" value="Unassembled WGS sequence"/>
</dbReference>
<reference evidence="1" key="1">
    <citation type="submission" date="2024-09" db="EMBL/GenBank/DDBJ databases">
        <title>Black Yeasts Isolated from many extreme environments.</title>
        <authorList>
            <person name="Coleine C."/>
            <person name="Stajich J.E."/>
            <person name="Selbmann L."/>
        </authorList>
    </citation>
    <scope>NUCLEOTIDE SEQUENCE</scope>
    <source>
        <strain evidence="1">CCFEE 5737</strain>
    </source>
</reference>